<feature type="transmembrane region" description="Helical" evidence="1">
    <location>
        <begin position="73"/>
        <end position="97"/>
    </location>
</feature>
<protein>
    <submittedName>
        <fullName evidence="2">Uncharacterized protein</fullName>
    </submittedName>
</protein>
<gene>
    <name evidence="2" type="primary">AVEN_177081_1</name>
    <name evidence="2" type="ORF">TNCT_186851</name>
</gene>
<feature type="transmembrane region" description="Helical" evidence="1">
    <location>
        <begin position="40"/>
        <end position="61"/>
    </location>
</feature>
<proteinExistence type="predicted"/>
<feature type="transmembrane region" description="Helical" evidence="1">
    <location>
        <begin position="146"/>
        <end position="164"/>
    </location>
</feature>
<organism evidence="2 3">
    <name type="scientific">Trichonephila clavata</name>
    <name type="common">Joro spider</name>
    <name type="synonym">Nephila clavata</name>
    <dbReference type="NCBI Taxonomy" id="2740835"/>
    <lineage>
        <taxon>Eukaryota</taxon>
        <taxon>Metazoa</taxon>
        <taxon>Ecdysozoa</taxon>
        <taxon>Arthropoda</taxon>
        <taxon>Chelicerata</taxon>
        <taxon>Arachnida</taxon>
        <taxon>Araneae</taxon>
        <taxon>Araneomorphae</taxon>
        <taxon>Entelegynae</taxon>
        <taxon>Araneoidea</taxon>
        <taxon>Nephilidae</taxon>
        <taxon>Trichonephila</taxon>
    </lineage>
</organism>
<dbReference type="OrthoDB" id="10309036at2759"/>
<name>A0A8X6FJY9_TRICU</name>
<dbReference type="AlphaFoldDB" id="A0A8X6FJY9"/>
<keyword evidence="1" id="KW-0812">Transmembrane</keyword>
<keyword evidence="3" id="KW-1185">Reference proteome</keyword>
<dbReference type="Proteomes" id="UP000887116">
    <property type="component" value="Unassembled WGS sequence"/>
</dbReference>
<evidence type="ECO:0000313" key="3">
    <source>
        <dbReference type="Proteomes" id="UP000887116"/>
    </source>
</evidence>
<comment type="caution">
    <text evidence="2">The sequence shown here is derived from an EMBL/GenBank/DDBJ whole genome shotgun (WGS) entry which is preliminary data.</text>
</comment>
<keyword evidence="1" id="KW-1133">Transmembrane helix</keyword>
<evidence type="ECO:0000256" key="1">
    <source>
        <dbReference type="SAM" id="Phobius"/>
    </source>
</evidence>
<sequence>MLKCFTNKMESVSHLSLDESIETYMIFKKRITKSDAEVSFLMFTTSVFNVCTMYFSIMSVLRSAEFLTIVQHVSVWCYFIASYASFIAMTVTASLVYEAHSNASDILRELTFKRFSATVSPKQIMLIETNQVSFTVWNIVPIRRSFIFGTLGAMFTYCVLLDSLKKN</sequence>
<dbReference type="EMBL" id="BMAO01002647">
    <property type="protein sequence ID" value="GFQ82193.1"/>
    <property type="molecule type" value="Genomic_DNA"/>
</dbReference>
<keyword evidence="1" id="KW-0472">Membrane</keyword>
<accession>A0A8X6FJY9</accession>
<evidence type="ECO:0000313" key="2">
    <source>
        <dbReference type="EMBL" id="GFQ82193.1"/>
    </source>
</evidence>
<reference evidence="2" key="1">
    <citation type="submission" date="2020-07" db="EMBL/GenBank/DDBJ databases">
        <title>Multicomponent nature underlies the extraordinary mechanical properties of spider dragline silk.</title>
        <authorList>
            <person name="Kono N."/>
            <person name="Nakamura H."/>
            <person name="Mori M."/>
            <person name="Yoshida Y."/>
            <person name="Ohtoshi R."/>
            <person name="Malay A.D."/>
            <person name="Moran D.A.P."/>
            <person name="Tomita M."/>
            <person name="Numata K."/>
            <person name="Arakawa K."/>
        </authorList>
    </citation>
    <scope>NUCLEOTIDE SEQUENCE</scope>
</reference>